<dbReference type="InterPro" id="IPR002306">
    <property type="entry name" value="Trp-tRNA-ligase"/>
</dbReference>
<comment type="subcellular location">
    <subcellularLocation>
        <location evidence="1">Mitochondrion matrix</location>
    </subcellularLocation>
</comment>
<keyword evidence="6 14" id="KW-0067">ATP-binding</keyword>
<dbReference type="PRINTS" id="PR01039">
    <property type="entry name" value="TRNASYNTHTRP"/>
</dbReference>
<dbReference type="AlphaFoldDB" id="A0A1B6DU64"/>
<keyword evidence="4 14" id="KW-0436">Ligase</keyword>
<evidence type="ECO:0000256" key="13">
    <source>
        <dbReference type="ARBA" id="ARBA00080951"/>
    </source>
</evidence>
<evidence type="ECO:0000256" key="9">
    <source>
        <dbReference type="ARBA" id="ARBA00030268"/>
    </source>
</evidence>
<organism evidence="16">
    <name type="scientific">Clastoptera arizonana</name>
    <name type="common">Arizona spittle bug</name>
    <dbReference type="NCBI Taxonomy" id="38151"/>
    <lineage>
        <taxon>Eukaryota</taxon>
        <taxon>Metazoa</taxon>
        <taxon>Ecdysozoa</taxon>
        <taxon>Arthropoda</taxon>
        <taxon>Hexapoda</taxon>
        <taxon>Insecta</taxon>
        <taxon>Pterygota</taxon>
        <taxon>Neoptera</taxon>
        <taxon>Paraneoptera</taxon>
        <taxon>Hemiptera</taxon>
        <taxon>Auchenorrhyncha</taxon>
        <taxon>Cercopoidea</taxon>
        <taxon>Clastopteridae</taxon>
        <taxon>Clastoptera</taxon>
    </lineage>
</organism>
<dbReference type="GO" id="GO:0070183">
    <property type="term" value="P:mitochondrial tryptophanyl-tRNA aminoacylation"/>
    <property type="evidence" value="ECO:0007669"/>
    <property type="project" value="TreeGrafter"/>
</dbReference>
<dbReference type="PANTHER" id="PTHR43766:SF1">
    <property type="entry name" value="TRYPTOPHAN--TRNA LIGASE, MITOCHONDRIAL"/>
    <property type="match status" value="1"/>
</dbReference>
<dbReference type="NCBIfam" id="TIGR00233">
    <property type="entry name" value="trpS"/>
    <property type="match status" value="1"/>
</dbReference>
<evidence type="ECO:0000256" key="6">
    <source>
        <dbReference type="ARBA" id="ARBA00022840"/>
    </source>
</evidence>
<dbReference type="SUPFAM" id="SSF52374">
    <property type="entry name" value="Nucleotidylyl transferase"/>
    <property type="match status" value="1"/>
</dbReference>
<dbReference type="EMBL" id="GEDC01008095">
    <property type="protein sequence ID" value="JAS29203.1"/>
    <property type="molecule type" value="Transcribed_RNA"/>
</dbReference>
<evidence type="ECO:0000256" key="14">
    <source>
        <dbReference type="RuleBase" id="RU363036"/>
    </source>
</evidence>
<evidence type="ECO:0000256" key="8">
    <source>
        <dbReference type="ARBA" id="ARBA00023146"/>
    </source>
</evidence>
<dbReference type="PANTHER" id="PTHR43766">
    <property type="entry name" value="TRYPTOPHAN--TRNA LIGASE, MITOCHONDRIAL"/>
    <property type="match status" value="1"/>
</dbReference>
<feature type="compositionally biased region" description="Basic and acidic residues" evidence="15">
    <location>
        <begin position="228"/>
        <end position="254"/>
    </location>
</feature>
<evidence type="ECO:0000256" key="4">
    <source>
        <dbReference type="ARBA" id="ARBA00022598"/>
    </source>
</evidence>
<name>A0A1B6DU64_9HEMI</name>
<sequence>MLKVFKILNQGKVLNNNSFEYILKSKKANVLKDRFLTKHYSTHGKKTKWEKKIFSGIQPTGSVHLGNYFGAIEKWIDLQNEGNDVIYCIVDLHSITLPQDPQVLKTNILQMTATLLACGIDPSKAILFRQSDVHQHTELCWILSCLSTMAQLAHFPQYKEKSATLKDVPLGLFIYPVLQAADILLYRATHVPVGQDQEQHLQMASTLARVFNSRFGSTFPSPNPLIEDSNRSRVRSLREPDKKMSKSHQDPKSRIELTDSTDSIVEKFKKAVTDCTSQITYEPNLRPGVSNLISLHSLSSGKTIQQICDENSHIDTGKYKSIVAEAVIEKIKPIREEINRLLDSLEYLEQVLENGSEQASSIAEVTLHDVKQRIGLDLSFKINNLDYLSTKYV</sequence>
<dbReference type="GO" id="GO:0005759">
    <property type="term" value="C:mitochondrial matrix"/>
    <property type="evidence" value="ECO:0007669"/>
    <property type="project" value="UniProtKB-SubCell"/>
</dbReference>
<dbReference type="Pfam" id="PF00579">
    <property type="entry name" value="tRNA-synt_1b"/>
    <property type="match status" value="1"/>
</dbReference>
<feature type="region of interest" description="Disordered" evidence="15">
    <location>
        <begin position="221"/>
        <end position="254"/>
    </location>
</feature>
<keyword evidence="7 14" id="KW-0648">Protein biosynthesis</keyword>
<keyword evidence="5 14" id="KW-0547">Nucleotide-binding</keyword>
<dbReference type="HAMAP" id="MF_00140_B">
    <property type="entry name" value="Trp_tRNA_synth_B"/>
    <property type="match status" value="1"/>
</dbReference>
<dbReference type="Gene3D" id="3.40.50.620">
    <property type="entry name" value="HUPs"/>
    <property type="match status" value="1"/>
</dbReference>
<dbReference type="CDD" id="cd00806">
    <property type="entry name" value="TrpRS_core"/>
    <property type="match status" value="1"/>
</dbReference>
<dbReference type="GO" id="GO:0004830">
    <property type="term" value="F:tryptophan-tRNA ligase activity"/>
    <property type="evidence" value="ECO:0007669"/>
    <property type="project" value="UniProtKB-EC"/>
</dbReference>
<accession>A0A1B6DU64</accession>
<evidence type="ECO:0000256" key="12">
    <source>
        <dbReference type="ARBA" id="ARBA00069760"/>
    </source>
</evidence>
<reference evidence="16" key="1">
    <citation type="submission" date="2015-12" db="EMBL/GenBank/DDBJ databases">
        <title>De novo transcriptome assembly of four potential Pierce s Disease insect vectors from Arizona vineyards.</title>
        <authorList>
            <person name="Tassone E.E."/>
        </authorList>
    </citation>
    <scope>NUCLEOTIDE SEQUENCE</scope>
</reference>
<evidence type="ECO:0000256" key="2">
    <source>
        <dbReference type="ARBA" id="ARBA00005594"/>
    </source>
</evidence>
<dbReference type="FunFam" id="3.40.50.620:FF:000082">
    <property type="entry name" value="MSW1p Mitochondrial tryptophanyl-tRNA synthetase"/>
    <property type="match status" value="1"/>
</dbReference>
<dbReference type="InterPro" id="IPR002305">
    <property type="entry name" value="aa-tRNA-synth_Ic"/>
</dbReference>
<dbReference type="GO" id="GO:0005524">
    <property type="term" value="F:ATP binding"/>
    <property type="evidence" value="ECO:0007669"/>
    <property type="project" value="UniProtKB-KW"/>
</dbReference>
<evidence type="ECO:0000256" key="15">
    <source>
        <dbReference type="SAM" id="MobiDB-lite"/>
    </source>
</evidence>
<proteinExistence type="inferred from homology"/>
<comment type="catalytic activity">
    <reaction evidence="10">
        <text>tRNA(Trp) + L-tryptophan + ATP = L-tryptophyl-tRNA(Trp) + AMP + diphosphate + H(+)</text>
        <dbReference type="Rhea" id="RHEA:24080"/>
        <dbReference type="Rhea" id="RHEA-COMP:9671"/>
        <dbReference type="Rhea" id="RHEA-COMP:9705"/>
        <dbReference type="ChEBI" id="CHEBI:15378"/>
        <dbReference type="ChEBI" id="CHEBI:30616"/>
        <dbReference type="ChEBI" id="CHEBI:33019"/>
        <dbReference type="ChEBI" id="CHEBI:57912"/>
        <dbReference type="ChEBI" id="CHEBI:78442"/>
        <dbReference type="ChEBI" id="CHEBI:78535"/>
        <dbReference type="ChEBI" id="CHEBI:456215"/>
        <dbReference type="EC" id="6.1.1.2"/>
    </reaction>
</comment>
<evidence type="ECO:0000313" key="16">
    <source>
        <dbReference type="EMBL" id="JAS29203.1"/>
    </source>
</evidence>
<evidence type="ECO:0000256" key="1">
    <source>
        <dbReference type="ARBA" id="ARBA00004305"/>
    </source>
</evidence>
<keyword evidence="8 14" id="KW-0030">Aminoacyl-tRNA synthetase</keyword>
<evidence type="ECO:0000256" key="10">
    <source>
        <dbReference type="ARBA" id="ARBA00049929"/>
    </source>
</evidence>
<dbReference type="Gene3D" id="1.10.240.10">
    <property type="entry name" value="Tyrosyl-Transfer RNA Synthetase"/>
    <property type="match status" value="1"/>
</dbReference>
<dbReference type="InterPro" id="IPR001412">
    <property type="entry name" value="aa-tRNA-synth_I_CS"/>
</dbReference>
<dbReference type="InterPro" id="IPR024109">
    <property type="entry name" value="Trp-tRNA-ligase_bac-type"/>
</dbReference>
<gene>
    <name evidence="16" type="ORF">g.39949</name>
</gene>
<evidence type="ECO:0000256" key="11">
    <source>
        <dbReference type="ARBA" id="ARBA00059972"/>
    </source>
</evidence>
<comment type="similarity">
    <text evidence="2 14">Belongs to the class-I aminoacyl-tRNA synthetase family.</text>
</comment>
<evidence type="ECO:0000256" key="7">
    <source>
        <dbReference type="ARBA" id="ARBA00022917"/>
    </source>
</evidence>
<dbReference type="FunFam" id="1.10.240.10:FF:000002">
    <property type="entry name" value="Tryptophan--tRNA ligase"/>
    <property type="match status" value="1"/>
</dbReference>
<comment type="function">
    <text evidence="11">Catalyzes the attachment of tryptophan to tRNA(Trp) in a two-step reaction: tryptophan is first activated by ATP to form Trp-AMP and then transferred to the acceptor end of tRNA(Trp).</text>
</comment>
<evidence type="ECO:0000256" key="3">
    <source>
        <dbReference type="ARBA" id="ARBA00013161"/>
    </source>
</evidence>
<dbReference type="PROSITE" id="PS00178">
    <property type="entry name" value="AA_TRNA_LIGASE_I"/>
    <property type="match status" value="1"/>
</dbReference>
<dbReference type="InterPro" id="IPR050203">
    <property type="entry name" value="Trp-tRNA_synthetase"/>
</dbReference>
<dbReference type="EC" id="6.1.1.2" evidence="3"/>
<evidence type="ECO:0000256" key="5">
    <source>
        <dbReference type="ARBA" id="ARBA00022741"/>
    </source>
</evidence>
<dbReference type="InterPro" id="IPR014729">
    <property type="entry name" value="Rossmann-like_a/b/a_fold"/>
</dbReference>
<protein>
    <recommendedName>
        <fullName evidence="12">Tryptophan--tRNA ligase, mitochondrial</fullName>
        <ecNumber evidence="3">6.1.1.2</ecNumber>
    </recommendedName>
    <alternativeName>
        <fullName evidence="13">(Mt)TrpRS</fullName>
    </alternativeName>
    <alternativeName>
        <fullName evidence="9">Tryptophanyl-tRNA synthetase</fullName>
    </alternativeName>
</protein>